<protein>
    <submittedName>
        <fullName evidence="1">Uncharacterized protein</fullName>
    </submittedName>
</protein>
<dbReference type="AlphaFoldDB" id="A0A2P2QQT7"/>
<reference evidence="1" key="1">
    <citation type="submission" date="2018-02" db="EMBL/GenBank/DDBJ databases">
        <title>Rhizophora mucronata_Transcriptome.</title>
        <authorList>
            <person name="Meera S.P."/>
            <person name="Sreeshan A."/>
            <person name="Augustine A."/>
        </authorList>
    </citation>
    <scope>NUCLEOTIDE SEQUENCE</scope>
    <source>
        <tissue evidence="1">Leaf</tissue>
    </source>
</reference>
<name>A0A2P2QQT7_RHIMU</name>
<organism evidence="1">
    <name type="scientific">Rhizophora mucronata</name>
    <name type="common">Asiatic mangrove</name>
    <dbReference type="NCBI Taxonomy" id="61149"/>
    <lineage>
        <taxon>Eukaryota</taxon>
        <taxon>Viridiplantae</taxon>
        <taxon>Streptophyta</taxon>
        <taxon>Embryophyta</taxon>
        <taxon>Tracheophyta</taxon>
        <taxon>Spermatophyta</taxon>
        <taxon>Magnoliopsida</taxon>
        <taxon>eudicotyledons</taxon>
        <taxon>Gunneridae</taxon>
        <taxon>Pentapetalae</taxon>
        <taxon>rosids</taxon>
        <taxon>fabids</taxon>
        <taxon>Malpighiales</taxon>
        <taxon>Rhizophoraceae</taxon>
        <taxon>Rhizophora</taxon>
    </lineage>
</organism>
<sequence length="53" mass="6204">MKMLTYYCEISFSSKDNNKLDFQFSLQYLVTLSTNFILMHQHVAISSTRHGTI</sequence>
<accession>A0A2P2QQT7</accession>
<evidence type="ECO:0000313" key="1">
    <source>
        <dbReference type="EMBL" id="MBX69392.1"/>
    </source>
</evidence>
<dbReference type="EMBL" id="GGEC01088908">
    <property type="protein sequence ID" value="MBX69392.1"/>
    <property type="molecule type" value="Transcribed_RNA"/>
</dbReference>
<proteinExistence type="predicted"/>